<reference evidence="10" key="1">
    <citation type="submission" date="2020-08" db="EMBL/GenBank/DDBJ databases">
        <title>Genome public.</title>
        <authorList>
            <person name="Liu C."/>
            <person name="Sun Q."/>
        </authorList>
    </citation>
    <scope>NUCLEOTIDE SEQUENCE</scope>
    <source>
        <strain evidence="10">BX7</strain>
    </source>
</reference>
<dbReference type="InterPro" id="IPR050351">
    <property type="entry name" value="BphY/WalK/GraS-like"/>
</dbReference>
<dbReference type="GO" id="GO:0000155">
    <property type="term" value="F:phosphorelay sensor kinase activity"/>
    <property type="evidence" value="ECO:0007669"/>
    <property type="project" value="InterPro"/>
</dbReference>
<keyword evidence="8" id="KW-1133">Transmembrane helix</keyword>
<dbReference type="CDD" id="cd00082">
    <property type="entry name" value="HisKA"/>
    <property type="match status" value="1"/>
</dbReference>
<evidence type="ECO:0000259" key="9">
    <source>
        <dbReference type="PROSITE" id="PS50109"/>
    </source>
</evidence>
<keyword evidence="6 10" id="KW-0418">Kinase</keyword>
<evidence type="ECO:0000313" key="10">
    <source>
        <dbReference type="EMBL" id="MBC8537186.1"/>
    </source>
</evidence>
<feature type="transmembrane region" description="Helical" evidence="8">
    <location>
        <begin position="33"/>
        <end position="53"/>
    </location>
</feature>
<dbReference type="SUPFAM" id="SSF55874">
    <property type="entry name" value="ATPase domain of HSP90 chaperone/DNA topoisomerase II/histidine kinase"/>
    <property type="match status" value="1"/>
</dbReference>
<organism evidence="10 11">
    <name type="scientific">Feifania hominis</name>
    <dbReference type="NCBI Taxonomy" id="2763660"/>
    <lineage>
        <taxon>Bacteria</taxon>
        <taxon>Bacillati</taxon>
        <taxon>Bacillota</taxon>
        <taxon>Clostridia</taxon>
        <taxon>Eubacteriales</taxon>
        <taxon>Feifaniaceae</taxon>
        <taxon>Feifania</taxon>
    </lineage>
</organism>
<keyword evidence="8" id="KW-0472">Membrane</keyword>
<keyword evidence="8" id="KW-0812">Transmembrane</keyword>
<dbReference type="InterPro" id="IPR036890">
    <property type="entry name" value="HATPase_C_sf"/>
</dbReference>
<comment type="catalytic activity">
    <reaction evidence="1">
        <text>ATP + protein L-histidine = ADP + protein N-phospho-L-histidine.</text>
        <dbReference type="EC" id="2.7.13.3"/>
    </reaction>
</comment>
<dbReference type="EMBL" id="JACRSP010000005">
    <property type="protein sequence ID" value="MBC8537186.1"/>
    <property type="molecule type" value="Genomic_DNA"/>
</dbReference>
<evidence type="ECO:0000256" key="2">
    <source>
        <dbReference type="ARBA" id="ARBA00004370"/>
    </source>
</evidence>
<sequence length="332" mass="36483">MVRNRELLFYVLAAAAVAALFTALGSLQSAACALTVLGALLATGVCTAVLLAVRYRRIAALSVYLKQVADGREPIDIRDSREGELSILKSEIYKVTGMLSEQASRLEREKRSQADALADISHQLKTPVTSMMVMTDLLSQGTLDDDKRAEFTRDMRAQLERLRWLITALLKLSRLDAGVVEFERRNVRCGKLIAAAVAPLAIAMELREQTLCVAGEDVVVCADREWTTEALMNLVKNCVEHTQNGGRIEIACEQNPLFVSITVRDNGEGIAREDLPHLFRRFYRGKNAGADSVGIGLAMAEQILRGQDASLSVKSEVGRGTEFSIKFHRSGM</sequence>
<dbReference type="EC" id="2.7.13.3" evidence="3"/>
<evidence type="ECO:0000256" key="7">
    <source>
        <dbReference type="ARBA" id="ARBA00023012"/>
    </source>
</evidence>
<dbReference type="Gene3D" id="1.10.287.130">
    <property type="match status" value="1"/>
</dbReference>
<dbReference type="GO" id="GO:0005886">
    <property type="term" value="C:plasma membrane"/>
    <property type="evidence" value="ECO:0007669"/>
    <property type="project" value="TreeGrafter"/>
</dbReference>
<dbReference type="Gene3D" id="3.30.565.10">
    <property type="entry name" value="Histidine kinase-like ATPase, C-terminal domain"/>
    <property type="match status" value="1"/>
</dbReference>
<dbReference type="AlphaFoldDB" id="A0A926HW03"/>
<dbReference type="PRINTS" id="PR00344">
    <property type="entry name" value="BCTRLSENSOR"/>
</dbReference>
<dbReference type="CDD" id="cd00075">
    <property type="entry name" value="HATPase"/>
    <property type="match status" value="1"/>
</dbReference>
<keyword evidence="5" id="KW-0808">Transferase</keyword>
<feature type="domain" description="Histidine kinase" evidence="9">
    <location>
        <begin position="119"/>
        <end position="331"/>
    </location>
</feature>
<keyword evidence="7" id="KW-0902">Two-component regulatory system</keyword>
<dbReference type="SMART" id="SM00387">
    <property type="entry name" value="HATPase_c"/>
    <property type="match status" value="1"/>
</dbReference>
<gene>
    <name evidence="10" type="ORF">H8695_10860</name>
</gene>
<dbReference type="RefSeq" id="WP_249301575.1">
    <property type="nucleotide sequence ID" value="NZ_JACRSP010000005.1"/>
</dbReference>
<dbReference type="GO" id="GO:0016036">
    <property type="term" value="P:cellular response to phosphate starvation"/>
    <property type="evidence" value="ECO:0007669"/>
    <property type="project" value="TreeGrafter"/>
</dbReference>
<evidence type="ECO:0000256" key="3">
    <source>
        <dbReference type="ARBA" id="ARBA00012438"/>
    </source>
</evidence>
<proteinExistence type="predicted"/>
<accession>A0A926HW03</accession>
<evidence type="ECO:0000313" key="11">
    <source>
        <dbReference type="Proteomes" id="UP000620366"/>
    </source>
</evidence>
<dbReference type="Pfam" id="PF02518">
    <property type="entry name" value="HATPase_c"/>
    <property type="match status" value="1"/>
</dbReference>
<dbReference type="SUPFAM" id="SSF47384">
    <property type="entry name" value="Homodimeric domain of signal transducing histidine kinase"/>
    <property type="match status" value="1"/>
</dbReference>
<evidence type="ECO:0000256" key="5">
    <source>
        <dbReference type="ARBA" id="ARBA00022679"/>
    </source>
</evidence>
<dbReference type="InterPro" id="IPR003594">
    <property type="entry name" value="HATPase_dom"/>
</dbReference>
<dbReference type="InterPro" id="IPR003661">
    <property type="entry name" value="HisK_dim/P_dom"/>
</dbReference>
<comment type="subcellular location">
    <subcellularLocation>
        <location evidence="2">Membrane</location>
    </subcellularLocation>
</comment>
<dbReference type="SMART" id="SM00388">
    <property type="entry name" value="HisKA"/>
    <property type="match status" value="1"/>
</dbReference>
<dbReference type="InterPro" id="IPR004358">
    <property type="entry name" value="Sig_transdc_His_kin-like_C"/>
</dbReference>
<protein>
    <recommendedName>
        <fullName evidence="3">histidine kinase</fullName>
        <ecNumber evidence="3">2.7.13.3</ecNumber>
    </recommendedName>
</protein>
<feature type="transmembrane region" description="Helical" evidence="8">
    <location>
        <begin position="7"/>
        <end position="27"/>
    </location>
</feature>
<evidence type="ECO:0000256" key="8">
    <source>
        <dbReference type="SAM" id="Phobius"/>
    </source>
</evidence>
<dbReference type="PROSITE" id="PS50109">
    <property type="entry name" value="HIS_KIN"/>
    <property type="match status" value="1"/>
</dbReference>
<dbReference type="PANTHER" id="PTHR45453">
    <property type="entry name" value="PHOSPHATE REGULON SENSOR PROTEIN PHOR"/>
    <property type="match status" value="1"/>
</dbReference>
<comment type="caution">
    <text evidence="10">The sequence shown here is derived from an EMBL/GenBank/DDBJ whole genome shotgun (WGS) entry which is preliminary data.</text>
</comment>
<dbReference type="Proteomes" id="UP000620366">
    <property type="component" value="Unassembled WGS sequence"/>
</dbReference>
<evidence type="ECO:0000256" key="4">
    <source>
        <dbReference type="ARBA" id="ARBA00022553"/>
    </source>
</evidence>
<dbReference type="GO" id="GO:0004721">
    <property type="term" value="F:phosphoprotein phosphatase activity"/>
    <property type="evidence" value="ECO:0007669"/>
    <property type="project" value="TreeGrafter"/>
</dbReference>
<keyword evidence="4" id="KW-0597">Phosphoprotein</keyword>
<evidence type="ECO:0000256" key="6">
    <source>
        <dbReference type="ARBA" id="ARBA00022777"/>
    </source>
</evidence>
<keyword evidence="11" id="KW-1185">Reference proteome</keyword>
<dbReference type="PANTHER" id="PTHR45453:SF1">
    <property type="entry name" value="PHOSPHATE REGULON SENSOR PROTEIN PHOR"/>
    <property type="match status" value="1"/>
</dbReference>
<dbReference type="InterPro" id="IPR036097">
    <property type="entry name" value="HisK_dim/P_sf"/>
</dbReference>
<name>A0A926HW03_9FIRM</name>
<dbReference type="InterPro" id="IPR005467">
    <property type="entry name" value="His_kinase_dom"/>
</dbReference>
<evidence type="ECO:0000256" key="1">
    <source>
        <dbReference type="ARBA" id="ARBA00000085"/>
    </source>
</evidence>
<dbReference type="Pfam" id="PF00512">
    <property type="entry name" value="HisKA"/>
    <property type="match status" value="1"/>
</dbReference>